<proteinExistence type="inferred from homology"/>
<evidence type="ECO:0000256" key="1">
    <source>
        <dbReference type="ARBA" id="ARBA00001933"/>
    </source>
</evidence>
<comment type="similarity">
    <text evidence="2">Belongs to the class-I pyridoxal-phosphate-dependent aminotransferase family.</text>
</comment>
<dbReference type="GO" id="GO:0047536">
    <property type="term" value="F:2-aminoadipate transaminase activity"/>
    <property type="evidence" value="ECO:0007669"/>
    <property type="project" value="TreeGrafter"/>
</dbReference>
<evidence type="ECO:0000256" key="2">
    <source>
        <dbReference type="ARBA" id="ARBA00007441"/>
    </source>
</evidence>
<keyword evidence="5" id="KW-0663">Pyridoxal phosphate</keyword>
<dbReference type="GO" id="GO:0006571">
    <property type="term" value="P:tyrosine biosynthetic process"/>
    <property type="evidence" value="ECO:0007669"/>
    <property type="project" value="TreeGrafter"/>
</dbReference>
<gene>
    <name evidence="7" type="ORF">OIDMADRAFT_172496</name>
</gene>
<dbReference type="Proteomes" id="UP000054321">
    <property type="component" value="Unassembled WGS sequence"/>
</dbReference>
<comment type="cofactor">
    <cofactor evidence="1">
        <name>pyridoxal 5'-phosphate</name>
        <dbReference type="ChEBI" id="CHEBI:597326"/>
    </cofactor>
</comment>
<dbReference type="GO" id="GO:0019878">
    <property type="term" value="P:lysine biosynthetic process via aminoadipic acid"/>
    <property type="evidence" value="ECO:0007669"/>
    <property type="project" value="TreeGrafter"/>
</dbReference>
<evidence type="ECO:0000256" key="4">
    <source>
        <dbReference type="ARBA" id="ARBA00022679"/>
    </source>
</evidence>
<evidence type="ECO:0000256" key="3">
    <source>
        <dbReference type="ARBA" id="ARBA00022576"/>
    </source>
</evidence>
<dbReference type="GO" id="GO:0009074">
    <property type="term" value="P:aromatic amino acid family catabolic process"/>
    <property type="evidence" value="ECO:0007669"/>
    <property type="project" value="TreeGrafter"/>
</dbReference>
<dbReference type="EMBL" id="KN832889">
    <property type="protein sequence ID" value="KIM94765.1"/>
    <property type="molecule type" value="Genomic_DNA"/>
</dbReference>
<reference evidence="8" key="2">
    <citation type="submission" date="2015-01" db="EMBL/GenBank/DDBJ databases">
        <title>Evolutionary Origins and Diversification of the Mycorrhizal Mutualists.</title>
        <authorList>
            <consortium name="DOE Joint Genome Institute"/>
            <consortium name="Mycorrhizal Genomics Consortium"/>
            <person name="Kohler A."/>
            <person name="Kuo A."/>
            <person name="Nagy L.G."/>
            <person name="Floudas D."/>
            <person name="Copeland A."/>
            <person name="Barry K.W."/>
            <person name="Cichocki N."/>
            <person name="Veneault-Fourrey C."/>
            <person name="LaButti K."/>
            <person name="Lindquist E.A."/>
            <person name="Lipzen A."/>
            <person name="Lundell T."/>
            <person name="Morin E."/>
            <person name="Murat C."/>
            <person name="Riley R."/>
            <person name="Ohm R."/>
            <person name="Sun H."/>
            <person name="Tunlid A."/>
            <person name="Henrissat B."/>
            <person name="Grigoriev I.V."/>
            <person name="Hibbett D.S."/>
            <person name="Martin F."/>
        </authorList>
    </citation>
    <scope>NUCLEOTIDE SEQUENCE [LARGE SCALE GENOMIC DNA]</scope>
    <source>
        <strain evidence="8">Zn</strain>
    </source>
</reference>
<evidence type="ECO:0000256" key="5">
    <source>
        <dbReference type="ARBA" id="ARBA00022898"/>
    </source>
</evidence>
<dbReference type="Pfam" id="PF00155">
    <property type="entry name" value="Aminotran_1_2"/>
    <property type="match status" value="1"/>
</dbReference>
<dbReference type="AlphaFoldDB" id="A0A0C3GF68"/>
<dbReference type="PANTHER" id="PTHR42790">
    <property type="entry name" value="AMINOTRANSFERASE"/>
    <property type="match status" value="1"/>
</dbReference>
<dbReference type="InterPro" id="IPR015421">
    <property type="entry name" value="PyrdxlP-dep_Trfase_major"/>
</dbReference>
<sequence length="487" mass="54325">MARTELPVSIDLSHHINALSKSRHPSPLKDIIKYMAYDGMISFAGGLPHSSLFPFQTASIGVYPASTVLDPINPQAPEKLDIVNFSKAELDGQALSIATAMQYGSCAGDPSVIKWAADFTNIVFQPAYSDFEILLSGGNTDAWKKVVGLLSEQGDKILVEAHTYPSSQALWIPMGCEAVPVKVDSHGMRSDDMDAILTSWEANNPGVKKPHLLYIVPVGSNPTGSTMLAQRKKEIYDACVKHDVIICEDDPYFFLQYPEYDSGFAATPGSNASTPEEYLKSLAPSFLKYDFEGRVIRLDTFSKTLSPGNRLGYFVANPVFIERLLRATEVETQAPSGWSQLVVSNLLHNWGTNGYITWLANLRDQYRTRRDYMAIFSFVPPSAGMFIWARFYLTNSPRFLKIQDSGKSVDPEQEFLDYVWAELSKALVLLTPGSYYTPWQGKDKALTKTRGSEPGVGYFRLAFSMPTREEIYMGVNRMAKVLQDCWE</sequence>
<reference evidence="7 8" key="1">
    <citation type="submission" date="2014-04" db="EMBL/GenBank/DDBJ databases">
        <authorList>
            <consortium name="DOE Joint Genome Institute"/>
            <person name="Kuo A."/>
            <person name="Martino E."/>
            <person name="Perotto S."/>
            <person name="Kohler A."/>
            <person name="Nagy L.G."/>
            <person name="Floudas D."/>
            <person name="Copeland A."/>
            <person name="Barry K.W."/>
            <person name="Cichocki N."/>
            <person name="Veneault-Fourrey C."/>
            <person name="LaButti K."/>
            <person name="Lindquist E.A."/>
            <person name="Lipzen A."/>
            <person name="Lundell T."/>
            <person name="Morin E."/>
            <person name="Murat C."/>
            <person name="Sun H."/>
            <person name="Tunlid A."/>
            <person name="Henrissat B."/>
            <person name="Grigoriev I.V."/>
            <person name="Hibbett D.S."/>
            <person name="Martin F."/>
            <person name="Nordberg H.P."/>
            <person name="Cantor M.N."/>
            <person name="Hua S.X."/>
        </authorList>
    </citation>
    <scope>NUCLEOTIDE SEQUENCE [LARGE SCALE GENOMIC DNA]</scope>
    <source>
        <strain evidence="7 8">Zn</strain>
    </source>
</reference>
<keyword evidence="4" id="KW-0808">Transferase</keyword>
<dbReference type="InterPro" id="IPR004839">
    <property type="entry name" value="Aminotransferase_I/II_large"/>
</dbReference>
<dbReference type="CDD" id="cd00609">
    <property type="entry name" value="AAT_like"/>
    <property type="match status" value="1"/>
</dbReference>
<dbReference type="OrthoDB" id="691673at2759"/>
<dbReference type="PANTHER" id="PTHR42790:SF21">
    <property type="entry name" value="AROMATIC_AMINOADIPATE AMINOTRANSFERASE 1"/>
    <property type="match status" value="1"/>
</dbReference>
<feature type="domain" description="Aminotransferase class I/classII large" evidence="6">
    <location>
        <begin position="86"/>
        <end position="391"/>
    </location>
</feature>
<organism evidence="7 8">
    <name type="scientific">Oidiodendron maius (strain Zn)</name>
    <dbReference type="NCBI Taxonomy" id="913774"/>
    <lineage>
        <taxon>Eukaryota</taxon>
        <taxon>Fungi</taxon>
        <taxon>Dikarya</taxon>
        <taxon>Ascomycota</taxon>
        <taxon>Pezizomycotina</taxon>
        <taxon>Leotiomycetes</taxon>
        <taxon>Leotiomycetes incertae sedis</taxon>
        <taxon>Myxotrichaceae</taxon>
        <taxon>Oidiodendron</taxon>
    </lineage>
</organism>
<evidence type="ECO:0000259" key="6">
    <source>
        <dbReference type="Pfam" id="PF00155"/>
    </source>
</evidence>
<evidence type="ECO:0000313" key="7">
    <source>
        <dbReference type="EMBL" id="KIM94765.1"/>
    </source>
</evidence>
<keyword evidence="3" id="KW-0032">Aminotransferase</keyword>
<name>A0A0C3GF68_OIDMZ</name>
<dbReference type="InParanoid" id="A0A0C3GF68"/>
<dbReference type="InterPro" id="IPR015424">
    <property type="entry name" value="PyrdxlP-dep_Trfase"/>
</dbReference>
<evidence type="ECO:0000313" key="8">
    <source>
        <dbReference type="Proteomes" id="UP000054321"/>
    </source>
</evidence>
<accession>A0A0C3GF68</accession>
<dbReference type="GO" id="GO:0008793">
    <property type="term" value="F:aromatic-amino-acid transaminase activity"/>
    <property type="evidence" value="ECO:0007669"/>
    <property type="project" value="TreeGrafter"/>
</dbReference>
<dbReference type="Gene3D" id="3.40.640.10">
    <property type="entry name" value="Type I PLP-dependent aspartate aminotransferase-like (Major domain)"/>
    <property type="match status" value="1"/>
</dbReference>
<dbReference type="InterPro" id="IPR050859">
    <property type="entry name" value="Class-I_PLP-dep_aminotransf"/>
</dbReference>
<dbReference type="GO" id="GO:0030170">
    <property type="term" value="F:pyridoxal phosphate binding"/>
    <property type="evidence" value="ECO:0007669"/>
    <property type="project" value="InterPro"/>
</dbReference>
<dbReference type="HOGENOM" id="CLU_017584_0_5_1"/>
<protein>
    <recommendedName>
        <fullName evidence="6">Aminotransferase class I/classII large domain-containing protein</fullName>
    </recommendedName>
</protein>
<dbReference type="STRING" id="913774.A0A0C3GF68"/>
<dbReference type="SUPFAM" id="SSF53383">
    <property type="entry name" value="PLP-dependent transferases"/>
    <property type="match status" value="1"/>
</dbReference>
<keyword evidence="8" id="KW-1185">Reference proteome</keyword>